<accession>A0A0H2S3C4</accession>
<protein>
    <recommendedName>
        <fullName evidence="2">MULE transposase domain-containing protein</fullName>
    </recommendedName>
</protein>
<dbReference type="EMBL" id="KQ085894">
    <property type="protein sequence ID" value="KLO18447.1"/>
    <property type="molecule type" value="Genomic_DNA"/>
</dbReference>
<keyword evidence="4" id="KW-1185">Reference proteome</keyword>
<dbReference type="InParanoid" id="A0A0H2S3C4"/>
<proteinExistence type="predicted"/>
<evidence type="ECO:0000256" key="1">
    <source>
        <dbReference type="SAM" id="MobiDB-lite"/>
    </source>
</evidence>
<feature type="compositionally biased region" description="Polar residues" evidence="1">
    <location>
        <begin position="340"/>
        <end position="349"/>
    </location>
</feature>
<feature type="compositionally biased region" description="Basic residues" evidence="1">
    <location>
        <begin position="329"/>
        <end position="339"/>
    </location>
</feature>
<dbReference type="InterPro" id="IPR052579">
    <property type="entry name" value="Zinc_finger_SWIM"/>
</dbReference>
<feature type="region of interest" description="Disordered" evidence="1">
    <location>
        <begin position="321"/>
        <end position="349"/>
    </location>
</feature>
<evidence type="ECO:0000313" key="4">
    <source>
        <dbReference type="Proteomes" id="UP000053477"/>
    </source>
</evidence>
<sequence length="349" mass="40132">MVCFDCNGWLHIKFCDNDEIANIKFIHLEDHVIYYKIDIPPEVKQLVQEHPDLKMDELWNRILKLHPTPSFTRKAVYEILAAIDRKKWQRDADELKSARILLEELSRAAAEGALANIETIFIGEEPGHTALSFAFPTHLNDWASKIRELTMDSAWNTNGSSYELFALLGETYGKGLPLAYLLVRSDGTGPQGAKERLLKSFLKHIKTNWKIRPIVTLTDKDASEIAACREVFPEAAHLLCFWHALRAFKTRLSILRRAPAFYNVDEAIAEFPWIDRSFVPVKQLGRPLVSNRVRVYYALLTLSPGRARELRCYPHDPRDQDSLQWRGPKCSHPRAHTAHHSNQASWRSD</sequence>
<organism evidence="3 4">
    <name type="scientific">Schizopora paradoxa</name>
    <dbReference type="NCBI Taxonomy" id="27342"/>
    <lineage>
        <taxon>Eukaryota</taxon>
        <taxon>Fungi</taxon>
        <taxon>Dikarya</taxon>
        <taxon>Basidiomycota</taxon>
        <taxon>Agaricomycotina</taxon>
        <taxon>Agaricomycetes</taxon>
        <taxon>Hymenochaetales</taxon>
        <taxon>Schizoporaceae</taxon>
        <taxon>Schizopora</taxon>
    </lineage>
</organism>
<dbReference type="AlphaFoldDB" id="A0A0H2S3C4"/>
<evidence type="ECO:0000259" key="2">
    <source>
        <dbReference type="Pfam" id="PF10551"/>
    </source>
</evidence>
<dbReference type="Pfam" id="PF10551">
    <property type="entry name" value="MULE"/>
    <property type="match status" value="1"/>
</dbReference>
<dbReference type="PANTHER" id="PTHR31569:SF4">
    <property type="entry name" value="SWIM-TYPE DOMAIN-CONTAINING PROTEIN"/>
    <property type="match status" value="1"/>
</dbReference>
<dbReference type="STRING" id="27342.A0A0H2S3C4"/>
<dbReference type="Proteomes" id="UP000053477">
    <property type="component" value="Unassembled WGS sequence"/>
</dbReference>
<reference evidence="3 4" key="1">
    <citation type="submission" date="2015-04" db="EMBL/GenBank/DDBJ databases">
        <title>Complete genome sequence of Schizopora paradoxa KUC8140, a cosmopolitan wood degrader in East Asia.</title>
        <authorList>
            <consortium name="DOE Joint Genome Institute"/>
            <person name="Min B."/>
            <person name="Park H."/>
            <person name="Jang Y."/>
            <person name="Kim J.-J."/>
            <person name="Kim K.H."/>
            <person name="Pangilinan J."/>
            <person name="Lipzen A."/>
            <person name="Riley R."/>
            <person name="Grigoriev I.V."/>
            <person name="Spatafora J.W."/>
            <person name="Choi I.-G."/>
        </authorList>
    </citation>
    <scope>NUCLEOTIDE SEQUENCE [LARGE SCALE GENOMIC DNA]</scope>
    <source>
        <strain evidence="3 4">KUC8140</strain>
    </source>
</reference>
<dbReference type="OrthoDB" id="2437251at2759"/>
<feature type="domain" description="MULE transposase" evidence="2">
    <location>
        <begin position="149"/>
        <end position="245"/>
    </location>
</feature>
<name>A0A0H2S3C4_9AGAM</name>
<gene>
    <name evidence="3" type="ORF">SCHPADRAFT_819783</name>
</gene>
<dbReference type="PANTHER" id="PTHR31569">
    <property type="entry name" value="SWIM-TYPE DOMAIN-CONTAINING PROTEIN"/>
    <property type="match status" value="1"/>
</dbReference>
<evidence type="ECO:0000313" key="3">
    <source>
        <dbReference type="EMBL" id="KLO18447.1"/>
    </source>
</evidence>
<dbReference type="InterPro" id="IPR018289">
    <property type="entry name" value="MULE_transposase_dom"/>
</dbReference>